<feature type="region of interest" description="Disordered" evidence="5">
    <location>
        <begin position="58"/>
        <end position="86"/>
    </location>
</feature>
<evidence type="ECO:0000256" key="1">
    <source>
        <dbReference type="ARBA" id="ARBA00022723"/>
    </source>
</evidence>
<dbReference type="GO" id="GO:0008270">
    <property type="term" value="F:zinc ion binding"/>
    <property type="evidence" value="ECO:0007669"/>
    <property type="project" value="UniProtKB-KW"/>
</dbReference>
<organism evidence="7">
    <name type="scientific">Ostreococcus tauri</name>
    <name type="common">Marine green alga</name>
    <dbReference type="NCBI Taxonomy" id="70448"/>
    <lineage>
        <taxon>Eukaryota</taxon>
        <taxon>Viridiplantae</taxon>
        <taxon>Chlorophyta</taxon>
        <taxon>Mamiellophyceae</taxon>
        <taxon>Mamiellales</taxon>
        <taxon>Bathycoccaceae</taxon>
        <taxon>Ostreococcus</taxon>
    </lineage>
</organism>
<dbReference type="GO" id="GO:0005739">
    <property type="term" value="C:mitochondrion"/>
    <property type="evidence" value="ECO:0007669"/>
    <property type="project" value="TreeGrafter"/>
</dbReference>
<keyword evidence="3" id="KW-0862">Zinc</keyword>
<evidence type="ECO:0000256" key="4">
    <source>
        <dbReference type="PROSITE-ProRule" id="PRU00834"/>
    </source>
</evidence>
<dbReference type="GO" id="GO:0030150">
    <property type="term" value="P:protein import into mitochondrial matrix"/>
    <property type="evidence" value="ECO:0007669"/>
    <property type="project" value="TreeGrafter"/>
</dbReference>
<dbReference type="AlphaFoldDB" id="A0A1Y5HZI7"/>
<evidence type="ECO:0000259" key="6">
    <source>
        <dbReference type="PROSITE" id="PS51501"/>
    </source>
</evidence>
<dbReference type="GO" id="GO:0050821">
    <property type="term" value="P:protein stabilization"/>
    <property type="evidence" value="ECO:0007669"/>
    <property type="project" value="TreeGrafter"/>
</dbReference>
<evidence type="ECO:0000256" key="5">
    <source>
        <dbReference type="SAM" id="MobiDB-lite"/>
    </source>
</evidence>
<dbReference type="Pfam" id="PF05180">
    <property type="entry name" value="zf-DNL"/>
    <property type="match status" value="1"/>
</dbReference>
<accession>A0A1Y5HZI7</accession>
<gene>
    <name evidence="7" type="ORF">BE221DRAFT_187434</name>
</gene>
<protein>
    <submittedName>
        <fullName evidence="7">Zinc finger-containing protein</fullName>
    </submittedName>
</protein>
<dbReference type="eggNOG" id="KOG3277">
    <property type="taxonomic scope" value="Eukaryota"/>
</dbReference>
<evidence type="ECO:0000313" key="7">
    <source>
        <dbReference type="EMBL" id="OUS42716.1"/>
    </source>
</evidence>
<keyword evidence="2 4" id="KW-0863">Zinc-finger</keyword>
<dbReference type="Proteomes" id="UP000195557">
    <property type="component" value="Unassembled WGS sequence"/>
</dbReference>
<reference evidence="7" key="1">
    <citation type="submission" date="2017-04" db="EMBL/GenBank/DDBJ databases">
        <title>Population genomics of picophytoplankton unveils novel chromosome hypervariability.</title>
        <authorList>
            <consortium name="DOE Joint Genome Institute"/>
            <person name="Blanc-Mathieu R."/>
            <person name="Krasovec M."/>
            <person name="Hebrard M."/>
            <person name="Yau S."/>
            <person name="Desgranges E."/>
            <person name="Martin J."/>
            <person name="Schackwitz W."/>
            <person name="Kuo A."/>
            <person name="Salin G."/>
            <person name="Donnadieu C."/>
            <person name="Desdevises Y."/>
            <person name="Sanchez-Ferandin S."/>
            <person name="Moreau H."/>
            <person name="Rivals E."/>
            <person name="Grigoriev I.V."/>
            <person name="Grimsley N."/>
            <person name="Eyre-Walker A."/>
            <person name="Piganeau G."/>
        </authorList>
    </citation>
    <scope>NUCLEOTIDE SEQUENCE [LARGE SCALE GENOMIC DNA]</scope>
    <source>
        <strain evidence="7">RCC 1115</strain>
    </source>
</reference>
<dbReference type="PANTHER" id="PTHR20922:SF13">
    <property type="entry name" value="DNL-TYPE ZINC FINGER PROTEIN"/>
    <property type="match status" value="1"/>
</dbReference>
<dbReference type="InterPro" id="IPR024158">
    <property type="entry name" value="Mt_import_TIM15"/>
</dbReference>
<sequence>MRVGRLRATLCTIARAFTRAESRASPHIGVARATFSNSKRTTVRGDAERRRLCFSAPRSFASDTGDAGERGAASTSPPDDTSTSRENANARKDLYMMFTCGRCDARAARGFSRQAYEKGVVIVTCPKCQVKHVVADRMGWFGEPGSVEDFIAEKARADGGGEDKATRGSIRLTEDGDGTLEINSDELEEWLKRFTPNKGEM</sequence>
<evidence type="ECO:0000256" key="2">
    <source>
        <dbReference type="ARBA" id="ARBA00022771"/>
    </source>
</evidence>
<dbReference type="PANTHER" id="PTHR20922">
    <property type="entry name" value="DNL-TYPE ZINC FINGER PROTEIN"/>
    <property type="match status" value="1"/>
</dbReference>
<name>A0A1Y5HZI7_OSTTA</name>
<dbReference type="EMBL" id="KZ155838">
    <property type="protein sequence ID" value="OUS42716.1"/>
    <property type="molecule type" value="Genomic_DNA"/>
</dbReference>
<feature type="domain" description="DNL-type" evidence="6">
    <location>
        <begin position="89"/>
        <end position="180"/>
    </location>
</feature>
<proteinExistence type="predicted"/>
<dbReference type="InterPro" id="IPR007853">
    <property type="entry name" value="Znf_DNL-typ"/>
</dbReference>
<keyword evidence="1" id="KW-0479">Metal-binding</keyword>
<evidence type="ECO:0000256" key="3">
    <source>
        <dbReference type="ARBA" id="ARBA00022833"/>
    </source>
</evidence>
<dbReference type="GO" id="GO:0006457">
    <property type="term" value="P:protein folding"/>
    <property type="evidence" value="ECO:0007669"/>
    <property type="project" value="TreeGrafter"/>
</dbReference>
<dbReference type="GO" id="GO:0051087">
    <property type="term" value="F:protein-folding chaperone binding"/>
    <property type="evidence" value="ECO:0007669"/>
    <property type="project" value="TreeGrafter"/>
</dbReference>
<dbReference type="PROSITE" id="PS51501">
    <property type="entry name" value="ZF_DNL"/>
    <property type="match status" value="1"/>
</dbReference>